<dbReference type="PANTHER" id="PTHR19441">
    <property type="entry name" value="WHEY ACDIC PROTEIN WAP"/>
    <property type="match status" value="1"/>
</dbReference>
<dbReference type="CDD" id="cd00199">
    <property type="entry name" value="WAP"/>
    <property type="match status" value="1"/>
</dbReference>
<dbReference type="InParanoid" id="A0A672M2X2"/>
<reference evidence="2" key="1">
    <citation type="submission" date="2025-08" db="UniProtKB">
        <authorList>
            <consortium name="Ensembl"/>
        </authorList>
    </citation>
    <scope>IDENTIFICATION</scope>
</reference>
<dbReference type="GO" id="GO:0004867">
    <property type="term" value="F:serine-type endopeptidase inhibitor activity"/>
    <property type="evidence" value="ECO:0007669"/>
    <property type="project" value="TreeGrafter"/>
</dbReference>
<dbReference type="PROSITE" id="PS51390">
    <property type="entry name" value="WAP"/>
    <property type="match status" value="2"/>
</dbReference>
<keyword evidence="3" id="KW-1185">Reference proteome</keyword>
<dbReference type="InterPro" id="IPR036645">
    <property type="entry name" value="Elafin-like_sf"/>
</dbReference>
<proteinExistence type="predicted"/>
<dbReference type="InterPro" id="IPR008197">
    <property type="entry name" value="WAP_dom"/>
</dbReference>
<dbReference type="PRINTS" id="PR00003">
    <property type="entry name" value="4DISULPHCORE"/>
</dbReference>
<dbReference type="PANTHER" id="PTHR19441:SF95">
    <property type="entry name" value="PERLWAPIN ISOFORM X1"/>
    <property type="match status" value="1"/>
</dbReference>
<organism evidence="2 3">
    <name type="scientific">Sinocyclocheilus grahami</name>
    <name type="common">Dianchi golden-line fish</name>
    <name type="synonym">Barbus grahami</name>
    <dbReference type="NCBI Taxonomy" id="75366"/>
    <lineage>
        <taxon>Eukaryota</taxon>
        <taxon>Metazoa</taxon>
        <taxon>Chordata</taxon>
        <taxon>Craniata</taxon>
        <taxon>Vertebrata</taxon>
        <taxon>Euteleostomi</taxon>
        <taxon>Actinopterygii</taxon>
        <taxon>Neopterygii</taxon>
        <taxon>Teleostei</taxon>
        <taxon>Ostariophysi</taxon>
        <taxon>Cypriniformes</taxon>
        <taxon>Cyprinidae</taxon>
        <taxon>Cyprininae</taxon>
        <taxon>Sinocyclocheilus</taxon>
    </lineage>
</organism>
<reference evidence="2" key="2">
    <citation type="submission" date="2025-09" db="UniProtKB">
        <authorList>
            <consortium name="Ensembl"/>
        </authorList>
    </citation>
    <scope>IDENTIFICATION</scope>
</reference>
<dbReference type="AlphaFoldDB" id="A0A672M2X2"/>
<evidence type="ECO:0000259" key="1">
    <source>
        <dbReference type="PROSITE" id="PS51390"/>
    </source>
</evidence>
<name>A0A672M2X2_SINGR</name>
<dbReference type="GO" id="GO:0005615">
    <property type="term" value="C:extracellular space"/>
    <property type="evidence" value="ECO:0007669"/>
    <property type="project" value="TreeGrafter"/>
</dbReference>
<dbReference type="SMART" id="SM00217">
    <property type="entry name" value="WAP"/>
    <property type="match status" value="3"/>
</dbReference>
<dbReference type="FunFam" id="4.10.75.10:FF:000001">
    <property type="entry name" value="Anosmin 1"/>
    <property type="match status" value="1"/>
</dbReference>
<dbReference type="Gene3D" id="4.10.75.10">
    <property type="entry name" value="Elafin-like"/>
    <property type="match status" value="3"/>
</dbReference>
<dbReference type="Pfam" id="PF00095">
    <property type="entry name" value="WAP"/>
    <property type="match status" value="3"/>
</dbReference>
<sequence length="186" mass="20524">MDLFIWLQATQFKLEILKEIDKVGMCMCIYLFTSFLLFCMSAKPGVFQSFVCITEKPGVCPRRFIGVGLCKTLCVSDIDCPKDEKCCSTKCGRECTPPFIEKPGVCPSRSLRIGVCAEMCSHDRDCPNNQKCCSNGCGHQCMAPYRVFSGACADRCSHDGDCPKDEKCCRTKCGLDCTPPFAGIEA</sequence>
<dbReference type="InterPro" id="IPR050514">
    <property type="entry name" value="WAP_four-disulfide_core"/>
</dbReference>
<dbReference type="Ensembl" id="ENSSGRT00000033136.1">
    <property type="protein sequence ID" value="ENSSGRP00000030856.1"/>
    <property type="gene ID" value="ENSSGRG00000017362.1"/>
</dbReference>
<evidence type="ECO:0000313" key="2">
    <source>
        <dbReference type="Ensembl" id="ENSSGRP00000030856.1"/>
    </source>
</evidence>
<dbReference type="GO" id="GO:0045087">
    <property type="term" value="P:innate immune response"/>
    <property type="evidence" value="ECO:0007669"/>
    <property type="project" value="TreeGrafter"/>
</dbReference>
<dbReference type="GO" id="GO:0019731">
    <property type="term" value="P:antibacterial humoral response"/>
    <property type="evidence" value="ECO:0007669"/>
    <property type="project" value="TreeGrafter"/>
</dbReference>
<feature type="domain" description="WAP" evidence="1">
    <location>
        <begin position="99"/>
        <end position="145"/>
    </location>
</feature>
<feature type="domain" description="WAP" evidence="1">
    <location>
        <begin position="53"/>
        <end position="98"/>
    </location>
</feature>
<dbReference type="SUPFAM" id="SSF57256">
    <property type="entry name" value="Elafin-like"/>
    <property type="match status" value="3"/>
</dbReference>
<evidence type="ECO:0000313" key="3">
    <source>
        <dbReference type="Proteomes" id="UP000472262"/>
    </source>
</evidence>
<dbReference type="Proteomes" id="UP000472262">
    <property type="component" value="Unassembled WGS sequence"/>
</dbReference>
<accession>A0A672M2X2</accession>
<dbReference type="OMA" id="FIYPVNC"/>
<protein>
    <recommendedName>
        <fullName evidence="1">WAP domain-containing protein</fullName>
    </recommendedName>
</protein>